<dbReference type="Proteomes" id="UP000093267">
    <property type="component" value="Chromosome"/>
</dbReference>
<gene>
    <name evidence="3" type="ORF">AYR63_08290</name>
</gene>
<dbReference type="EMBL" id="CP014924">
    <property type="protein sequence ID" value="ANZ67133.1"/>
    <property type="molecule type" value="Genomic_DNA"/>
</dbReference>
<feature type="compositionally biased region" description="Polar residues" evidence="1">
    <location>
        <begin position="53"/>
        <end position="65"/>
    </location>
</feature>
<evidence type="ECO:0000313" key="4">
    <source>
        <dbReference type="Proteomes" id="UP000093267"/>
    </source>
</evidence>
<keyword evidence="2" id="KW-0732">Signal</keyword>
<evidence type="ECO:0000256" key="2">
    <source>
        <dbReference type="SAM" id="SignalP"/>
    </source>
</evidence>
<name>A0A1B2IYL9_9LACO</name>
<dbReference type="RefSeq" id="WP_083215519.1">
    <property type="nucleotide sequence ID" value="NZ_CP014912.1"/>
</dbReference>
<evidence type="ECO:0000313" key="3">
    <source>
        <dbReference type="EMBL" id="ANZ67133.1"/>
    </source>
</evidence>
<feature type="chain" id="PRO_5008539198" description="DUF1510 domain-containing protein" evidence="2">
    <location>
        <begin position="28"/>
        <end position="223"/>
    </location>
</feature>
<sequence length="223" mass="23000">MLRKQKLITAVATLAICVGAGVGLSKAASLISVQGDSATSTTQLSVPTKVDSDGSTAKASSVSGTNANAKVTYKTTDDNDTTATYQQQTKSSTDKAASDVSAATHGGQAVTLSNGTKAEEQGVMGHVILNWKQGDWTVTTVTDTSTLAHSAPSTVASTVSNQLKKNNITNQDVDKGAVTVYDTAQDSQANQISWQNNKKVSTVSSQTSDTALQIAKSALKGDK</sequence>
<reference evidence="3 4" key="1">
    <citation type="submission" date="2016-03" db="EMBL/GenBank/DDBJ databases">
        <title>Pediococcus and Lactobacillus from brewery environment - whole genome sequencing and assembly.</title>
        <authorList>
            <person name="Behr J."/>
            <person name="Geissler A.J."/>
            <person name="Vogel R.F."/>
        </authorList>
    </citation>
    <scope>NUCLEOTIDE SEQUENCE [LARGE SCALE GENOMIC DNA]</scope>
    <source>
        <strain evidence="3 4">TMW 1.1995</strain>
    </source>
</reference>
<dbReference type="STRING" id="240427.AYR62_10095"/>
<evidence type="ECO:0008006" key="5">
    <source>
        <dbReference type="Google" id="ProtNLM"/>
    </source>
</evidence>
<organism evidence="3 4">
    <name type="scientific">Secundilactobacillus paracollinoides</name>
    <dbReference type="NCBI Taxonomy" id="240427"/>
    <lineage>
        <taxon>Bacteria</taxon>
        <taxon>Bacillati</taxon>
        <taxon>Bacillota</taxon>
        <taxon>Bacilli</taxon>
        <taxon>Lactobacillales</taxon>
        <taxon>Lactobacillaceae</taxon>
        <taxon>Secundilactobacillus</taxon>
    </lineage>
</organism>
<feature type="region of interest" description="Disordered" evidence="1">
    <location>
        <begin position="41"/>
        <end position="65"/>
    </location>
</feature>
<protein>
    <recommendedName>
        <fullName evidence="5">DUF1510 domain-containing protein</fullName>
    </recommendedName>
</protein>
<feature type="compositionally biased region" description="Polar residues" evidence="1">
    <location>
        <begin position="81"/>
        <end position="91"/>
    </location>
</feature>
<feature type="region of interest" description="Disordered" evidence="1">
    <location>
        <begin position="79"/>
        <end position="115"/>
    </location>
</feature>
<keyword evidence="4" id="KW-1185">Reference proteome</keyword>
<proteinExistence type="predicted"/>
<evidence type="ECO:0000256" key="1">
    <source>
        <dbReference type="SAM" id="MobiDB-lite"/>
    </source>
</evidence>
<dbReference type="OrthoDB" id="2138638at2"/>
<feature type="signal peptide" evidence="2">
    <location>
        <begin position="1"/>
        <end position="27"/>
    </location>
</feature>
<accession>A0A1B2IYL9</accession>
<dbReference type="AlphaFoldDB" id="A0A1B2IYL9"/>